<keyword evidence="2" id="KW-0325">Glycoprotein</keyword>
<evidence type="ECO:0000256" key="3">
    <source>
        <dbReference type="PIRSR" id="PIRSR637359-1"/>
    </source>
</evidence>
<dbReference type="SUPFAM" id="SSF52540">
    <property type="entry name" value="P-loop containing nucleoside triphosphate hydrolases"/>
    <property type="match status" value="1"/>
</dbReference>
<evidence type="ECO:0000313" key="9">
    <source>
        <dbReference type="Proteomes" id="UP001516023"/>
    </source>
</evidence>
<organism evidence="8 9">
    <name type="scientific">Cyclotella cryptica</name>
    <dbReference type="NCBI Taxonomy" id="29204"/>
    <lineage>
        <taxon>Eukaryota</taxon>
        <taxon>Sar</taxon>
        <taxon>Stramenopiles</taxon>
        <taxon>Ochrophyta</taxon>
        <taxon>Bacillariophyta</taxon>
        <taxon>Coscinodiscophyceae</taxon>
        <taxon>Thalassiosirophycidae</taxon>
        <taxon>Stephanodiscales</taxon>
        <taxon>Stephanodiscaceae</taxon>
        <taxon>Cyclotella</taxon>
    </lineage>
</organism>
<proteinExistence type="predicted"/>
<feature type="active site" description="For sulfotransferase activity" evidence="3">
    <location>
        <position position="161"/>
    </location>
</feature>
<feature type="compositionally biased region" description="Polar residues" evidence="5">
    <location>
        <begin position="95"/>
        <end position="109"/>
    </location>
</feature>
<protein>
    <recommendedName>
        <fullName evidence="7">Sulfotransferase domain-containing protein</fullName>
    </recommendedName>
</protein>
<dbReference type="Proteomes" id="UP001516023">
    <property type="component" value="Unassembled WGS sequence"/>
</dbReference>
<dbReference type="Gene3D" id="3.40.50.300">
    <property type="entry name" value="P-loop containing nucleotide triphosphate hydrolases"/>
    <property type="match status" value="1"/>
</dbReference>
<keyword evidence="6" id="KW-0812">Transmembrane</keyword>
<dbReference type="PANTHER" id="PTHR10605">
    <property type="entry name" value="HEPARAN SULFATE SULFOTRANSFERASE"/>
    <property type="match status" value="1"/>
</dbReference>
<evidence type="ECO:0000256" key="1">
    <source>
        <dbReference type="ARBA" id="ARBA00022679"/>
    </source>
</evidence>
<keyword evidence="9" id="KW-1185">Reference proteome</keyword>
<reference evidence="8 9" key="1">
    <citation type="journal article" date="2020" name="G3 (Bethesda)">
        <title>Improved Reference Genome for Cyclotella cryptica CCMP332, a Model for Cell Wall Morphogenesis, Salinity Adaptation, and Lipid Production in Diatoms (Bacillariophyta).</title>
        <authorList>
            <person name="Roberts W.R."/>
            <person name="Downey K.M."/>
            <person name="Ruck E.C."/>
            <person name="Traller J.C."/>
            <person name="Alverson A.J."/>
        </authorList>
    </citation>
    <scope>NUCLEOTIDE SEQUENCE [LARGE SCALE GENOMIC DNA]</scope>
    <source>
        <strain evidence="8 9">CCMP332</strain>
    </source>
</reference>
<evidence type="ECO:0000256" key="4">
    <source>
        <dbReference type="PIRSR" id="PIRSR637359-2"/>
    </source>
</evidence>
<accession>A0ABD3R131</accession>
<evidence type="ECO:0000256" key="6">
    <source>
        <dbReference type="SAM" id="Phobius"/>
    </source>
</evidence>
<evidence type="ECO:0000256" key="5">
    <source>
        <dbReference type="SAM" id="MobiDB-lite"/>
    </source>
</evidence>
<dbReference type="AlphaFoldDB" id="A0ABD3R131"/>
<dbReference type="InterPro" id="IPR027417">
    <property type="entry name" value="P-loop_NTPase"/>
</dbReference>
<evidence type="ECO:0000259" key="7">
    <source>
        <dbReference type="Pfam" id="PF00685"/>
    </source>
</evidence>
<evidence type="ECO:0000256" key="2">
    <source>
        <dbReference type="ARBA" id="ARBA00023180"/>
    </source>
</evidence>
<feature type="region of interest" description="Disordered" evidence="5">
    <location>
        <begin position="83"/>
        <end position="113"/>
    </location>
</feature>
<gene>
    <name evidence="8" type="ORF">HJC23_005910</name>
</gene>
<keyword evidence="6" id="KW-0472">Membrane</keyword>
<dbReference type="PANTHER" id="PTHR10605:SF56">
    <property type="entry name" value="BIFUNCTIONAL HEPARAN SULFATE N-DEACETYLASE_N-SULFOTRANSFERASE"/>
    <property type="match status" value="1"/>
</dbReference>
<dbReference type="GO" id="GO:0016740">
    <property type="term" value="F:transferase activity"/>
    <property type="evidence" value="ECO:0007669"/>
    <property type="project" value="UniProtKB-KW"/>
</dbReference>
<dbReference type="EMBL" id="JABMIG020000002">
    <property type="protein sequence ID" value="KAL3805666.1"/>
    <property type="molecule type" value="Genomic_DNA"/>
</dbReference>
<evidence type="ECO:0000313" key="8">
    <source>
        <dbReference type="EMBL" id="KAL3805666.1"/>
    </source>
</evidence>
<keyword evidence="6" id="KW-1133">Transmembrane helix</keyword>
<feature type="binding site" evidence="4">
    <location>
        <position position="261"/>
    </location>
    <ligand>
        <name>3'-phosphoadenylyl sulfate</name>
        <dbReference type="ChEBI" id="CHEBI:58339"/>
    </ligand>
</feature>
<sequence>MERGGKGHGDFKKVIRQRSLFPIISTNHVMVVIRRRRCMFAMVAIAVALTVVSFFVGLFVTIKDPFFSRYHFSLSSDAPAEVHGSDVKARHRSTNRQAQGELRTTTGTEKSNKTKWSDLYAKSNNSSHHNSVMINKTFFDNTTKLNNELVLPNILLIGAQKAGTTTVASWLHRNGVCAAKVFGDEPSFYKKETHFFDEFYDKGIEYYVKRFEHCTEGVYHKGFSLDATPNYLNLARRVYDTYSKNVPANIMGSLKLMVILREPISRELSWYNHKVDFFRRGITAGYIMNVSHKNGTVKSFDEYAEMLKERVLNSPHNAFGFYVDHLRTWVKLFDRQQLLILSYDELLQEPSRVQMRIERFLGMSIKDEFSNANKIESKHKVKEISPHARKVLEPLFREKNEELYDFIRDHPGPPLEQTPFPRFDNVVVQSNHSRH</sequence>
<dbReference type="InterPro" id="IPR037359">
    <property type="entry name" value="NST/OST"/>
</dbReference>
<feature type="binding site" evidence="4">
    <location>
        <position position="269"/>
    </location>
    <ligand>
        <name>3'-phosphoadenylyl sulfate</name>
        <dbReference type="ChEBI" id="CHEBI:58339"/>
    </ligand>
</feature>
<keyword evidence="1" id="KW-0808">Transferase</keyword>
<feature type="transmembrane region" description="Helical" evidence="6">
    <location>
        <begin position="40"/>
        <end position="62"/>
    </location>
</feature>
<dbReference type="InterPro" id="IPR000863">
    <property type="entry name" value="Sulfotransferase_dom"/>
</dbReference>
<name>A0ABD3R131_9STRA</name>
<dbReference type="Pfam" id="PF00685">
    <property type="entry name" value="Sulfotransfer_1"/>
    <property type="match status" value="1"/>
</dbReference>
<comment type="caution">
    <text evidence="8">The sequence shown here is derived from an EMBL/GenBank/DDBJ whole genome shotgun (WGS) entry which is preliminary data.</text>
</comment>
<feature type="domain" description="Sulfotransferase" evidence="7">
    <location>
        <begin position="152"/>
        <end position="368"/>
    </location>
</feature>